<dbReference type="GeneID" id="14926377"/>
<feature type="region of interest" description="Disordered" evidence="4">
    <location>
        <begin position="649"/>
        <end position="674"/>
    </location>
</feature>
<feature type="compositionally biased region" description="Basic and acidic residues" evidence="4">
    <location>
        <begin position="887"/>
        <end position="900"/>
    </location>
</feature>
<gene>
    <name evidence="5" type="ORF">ACA1_291050</name>
</gene>
<dbReference type="VEuPathDB" id="AmoebaDB:ACA1_291050"/>
<feature type="repeat" description="ANK" evidence="3">
    <location>
        <begin position="421"/>
        <end position="454"/>
    </location>
</feature>
<keyword evidence="2 3" id="KW-0040">ANK repeat</keyword>
<feature type="repeat" description="ANK" evidence="3">
    <location>
        <begin position="455"/>
        <end position="487"/>
    </location>
</feature>
<dbReference type="SUPFAM" id="SSF48403">
    <property type="entry name" value="Ankyrin repeat"/>
    <property type="match status" value="1"/>
</dbReference>
<feature type="region of interest" description="Disordered" evidence="4">
    <location>
        <begin position="585"/>
        <end position="628"/>
    </location>
</feature>
<dbReference type="InterPro" id="IPR036047">
    <property type="entry name" value="F-box-like_dom_sf"/>
</dbReference>
<feature type="compositionally biased region" description="Low complexity" evidence="4">
    <location>
        <begin position="813"/>
        <end position="824"/>
    </location>
</feature>
<dbReference type="InterPro" id="IPR036770">
    <property type="entry name" value="Ankyrin_rpt-contain_sf"/>
</dbReference>
<name>L8HJD9_ACACF</name>
<proteinExistence type="predicted"/>
<dbReference type="KEGG" id="acan:ACA1_291050"/>
<dbReference type="PROSITE" id="PS50297">
    <property type="entry name" value="ANK_REP_REGION"/>
    <property type="match status" value="1"/>
</dbReference>
<accession>L8HJD9</accession>
<keyword evidence="1" id="KW-0677">Repeat</keyword>
<dbReference type="PANTHER" id="PTHR24173">
    <property type="entry name" value="ANKYRIN REPEAT CONTAINING"/>
    <property type="match status" value="1"/>
</dbReference>
<dbReference type="SUPFAM" id="SSF81383">
    <property type="entry name" value="F-box domain"/>
    <property type="match status" value="1"/>
</dbReference>
<protein>
    <submittedName>
        <fullName evidence="5">Ankyrin repeat-containing protein</fullName>
    </submittedName>
</protein>
<sequence>MEELTDEEFGGGLEGLPVEIQQFIITLLVGHKGALFAAGLTCRLWHLLTLEDMVWRKYAVEEWGALLPHHHHSPHEQQRQDNDWLMMAFRRWRNPEAAKDAKEHTTRRDWVRETVTELAATAMFPAARIHTCVRRGLKKPIEEWTATGHLVSSLVVAACDTAVPAEILKLLLATPNAVGHEFAWLHPYGDADVDSATAHVPLLAAVKADNAAAVGMLLEAGASIYHPVVCSPLHYAVYSGAPKAMLERMLRPGGGGSRHPSRILAGFNPRPDVRLGWGYNWNLHFEKSTPLIEACASGNLDAMDVFLAWRDPSTEEPVRINHQVGDDLLLWVAVESLFKHVLPPETAPDPAKQALRNERLWEMLRTLLTMGADPNLQLGGQVLLAWVLRQPLFLQTQEFVEKLVGLLMEHKALAAQPEMKSGDSPMHVAAREERHLNAMRRLLQSDVNIDVPNKQGRTPVHEALLKGKLEMAALLETHGADMQLPDVYGVTPEQLKGRQQAGVGDSRPAFDIFSLPPAPVTALPVAAAGSARSRAGSFSAAANIADDGDDEAWTRETFSFGFGEDPSSATTATFGSSPTFSLHLGTTSTSTSASSGTTAPAPAPTFPSSAPLTVPPSLSSSSSSAPGGGVDVGKLSFTPPSFETIAASVVSKQKNHDQTTNKPKTGKKDGDDPIEGLVAQFNWEAMGISSKDTNHRLNLKREPPEICLFPPEPEPEPAPELEPEPVVRGQIMHDLETFGFAFGSSSSPASFKLDVGPTTTANATSSPAAAAVVDPTNTAEPEPEAVKAETNDGPATHETFSFGFALGGHEDGTSASTTTTTSSSPAMFALDIGPTTATPAATAGAAPLFAAAPVPSSASSANGGAEPFKLSFTPPSFETILASAPKKSADTKKRPKKKDEEGDPIADLTKAFNWAALGIAPDDTASKLQRRLAWGEKSKNV</sequence>
<evidence type="ECO:0000256" key="2">
    <source>
        <dbReference type="ARBA" id="ARBA00023043"/>
    </source>
</evidence>
<dbReference type="InterPro" id="IPR002110">
    <property type="entry name" value="Ankyrin_rpt"/>
</dbReference>
<dbReference type="Gene3D" id="1.25.40.20">
    <property type="entry name" value="Ankyrin repeat-containing domain"/>
    <property type="match status" value="1"/>
</dbReference>
<organism evidence="5 6">
    <name type="scientific">Acanthamoeba castellanii (strain ATCC 30010 / Neff)</name>
    <dbReference type="NCBI Taxonomy" id="1257118"/>
    <lineage>
        <taxon>Eukaryota</taxon>
        <taxon>Amoebozoa</taxon>
        <taxon>Discosea</taxon>
        <taxon>Longamoebia</taxon>
        <taxon>Centramoebida</taxon>
        <taxon>Acanthamoebidae</taxon>
        <taxon>Acanthamoeba</taxon>
    </lineage>
</organism>
<dbReference type="Proteomes" id="UP000011083">
    <property type="component" value="Unassembled WGS sequence"/>
</dbReference>
<evidence type="ECO:0000313" key="6">
    <source>
        <dbReference type="Proteomes" id="UP000011083"/>
    </source>
</evidence>
<dbReference type="SMART" id="SM00248">
    <property type="entry name" value="ANK"/>
    <property type="match status" value="5"/>
</dbReference>
<dbReference type="Pfam" id="PF12796">
    <property type="entry name" value="Ank_2"/>
    <property type="match status" value="1"/>
</dbReference>
<feature type="region of interest" description="Disordered" evidence="4">
    <location>
        <begin position="774"/>
        <end position="824"/>
    </location>
</feature>
<dbReference type="OrthoDB" id="823504at2759"/>
<evidence type="ECO:0000313" key="5">
    <source>
        <dbReference type="EMBL" id="ELR25327.1"/>
    </source>
</evidence>
<evidence type="ECO:0000256" key="4">
    <source>
        <dbReference type="SAM" id="MobiDB-lite"/>
    </source>
</evidence>
<feature type="compositionally biased region" description="Low complexity" evidence="4">
    <location>
        <begin position="586"/>
        <end position="625"/>
    </location>
</feature>
<dbReference type="AlphaFoldDB" id="L8HJD9"/>
<dbReference type="RefSeq" id="XP_004368082.1">
    <property type="nucleotide sequence ID" value="XM_004368025.1"/>
</dbReference>
<evidence type="ECO:0000256" key="1">
    <source>
        <dbReference type="ARBA" id="ARBA00022737"/>
    </source>
</evidence>
<dbReference type="EMBL" id="KB007805">
    <property type="protein sequence ID" value="ELR25327.1"/>
    <property type="molecule type" value="Genomic_DNA"/>
</dbReference>
<dbReference type="PANTHER" id="PTHR24173:SF83">
    <property type="entry name" value="SOCS BOX DOMAIN-CONTAINING PROTEIN"/>
    <property type="match status" value="1"/>
</dbReference>
<keyword evidence="6" id="KW-1185">Reference proteome</keyword>
<reference evidence="5 6" key="1">
    <citation type="journal article" date="2013" name="Genome Biol.">
        <title>Genome of Acanthamoeba castellanii highlights extensive lateral gene transfer and early evolution of tyrosine kinase signaling.</title>
        <authorList>
            <person name="Clarke M."/>
            <person name="Lohan A.J."/>
            <person name="Liu B."/>
            <person name="Lagkouvardos I."/>
            <person name="Roy S."/>
            <person name="Zafar N."/>
            <person name="Bertelli C."/>
            <person name="Schilde C."/>
            <person name="Kianianmomeni A."/>
            <person name="Burglin T.R."/>
            <person name="Frech C."/>
            <person name="Turcotte B."/>
            <person name="Kopec K.O."/>
            <person name="Synnott J.M."/>
            <person name="Choo C."/>
            <person name="Paponov I."/>
            <person name="Finkler A."/>
            <person name="Soon Heng Tan C."/>
            <person name="Hutchins A.P."/>
            <person name="Weinmeier T."/>
            <person name="Rattei T."/>
            <person name="Chu J.S."/>
            <person name="Gimenez G."/>
            <person name="Irimia M."/>
            <person name="Rigden D.J."/>
            <person name="Fitzpatrick D.A."/>
            <person name="Lorenzo-Morales J."/>
            <person name="Bateman A."/>
            <person name="Chiu C.H."/>
            <person name="Tang P."/>
            <person name="Hegemann P."/>
            <person name="Fromm H."/>
            <person name="Raoult D."/>
            <person name="Greub G."/>
            <person name="Miranda-Saavedra D."/>
            <person name="Chen N."/>
            <person name="Nash P."/>
            <person name="Ginger M.L."/>
            <person name="Horn M."/>
            <person name="Schaap P."/>
            <person name="Caler L."/>
            <person name="Loftus B."/>
        </authorList>
    </citation>
    <scope>NUCLEOTIDE SEQUENCE [LARGE SCALE GENOMIC DNA]</scope>
    <source>
        <strain evidence="5 6">Neff</strain>
    </source>
</reference>
<evidence type="ECO:0000256" key="3">
    <source>
        <dbReference type="PROSITE-ProRule" id="PRU00023"/>
    </source>
</evidence>
<feature type="region of interest" description="Disordered" evidence="4">
    <location>
        <begin position="880"/>
        <end position="905"/>
    </location>
</feature>
<dbReference type="PROSITE" id="PS50088">
    <property type="entry name" value="ANK_REPEAT"/>
    <property type="match status" value="2"/>
</dbReference>
<dbReference type="STRING" id="1257118.L8HJD9"/>